<comment type="caution">
    <text evidence="3">The sequence shown here is derived from an EMBL/GenBank/DDBJ whole genome shotgun (WGS) entry which is preliminary data.</text>
</comment>
<proteinExistence type="predicted"/>
<feature type="transmembrane region" description="Helical" evidence="2">
    <location>
        <begin position="148"/>
        <end position="166"/>
    </location>
</feature>
<organism evidence="3 4">
    <name type="scientific">Pochonia chlamydosporia 170</name>
    <dbReference type="NCBI Taxonomy" id="1380566"/>
    <lineage>
        <taxon>Eukaryota</taxon>
        <taxon>Fungi</taxon>
        <taxon>Dikarya</taxon>
        <taxon>Ascomycota</taxon>
        <taxon>Pezizomycotina</taxon>
        <taxon>Sordariomycetes</taxon>
        <taxon>Hypocreomycetidae</taxon>
        <taxon>Hypocreales</taxon>
        <taxon>Clavicipitaceae</taxon>
        <taxon>Pochonia</taxon>
    </lineage>
</organism>
<evidence type="ECO:0000313" key="3">
    <source>
        <dbReference type="EMBL" id="OWT42940.1"/>
    </source>
</evidence>
<dbReference type="RefSeq" id="XP_022285404.1">
    <property type="nucleotide sequence ID" value="XM_022429542.1"/>
</dbReference>
<accession>A0A219AQ68</accession>
<reference evidence="3 4" key="1">
    <citation type="journal article" date="2016" name="PLoS Pathog.">
        <title>Biosynthesis of antibiotic leucinostatins in bio-control fungus Purpureocillium lilacinum and their inhibition on phytophthora revealed by genome mining.</title>
        <authorList>
            <person name="Wang G."/>
            <person name="Liu Z."/>
            <person name="Lin R."/>
            <person name="Li E."/>
            <person name="Mao Z."/>
            <person name="Ling J."/>
            <person name="Yang Y."/>
            <person name="Yin W.B."/>
            <person name="Xie B."/>
        </authorList>
    </citation>
    <scope>NUCLEOTIDE SEQUENCE [LARGE SCALE GENOMIC DNA]</scope>
    <source>
        <strain evidence="3">170</strain>
    </source>
</reference>
<feature type="transmembrane region" description="Helical" evidence="2">
    <location>
        <begin position="36"/>
        <end position="57"/>
    </location>
</feature>
<feature type="compositionally biased region" description="Basic residues" evidence="1">
    <location>
        <begin position="1"/>
        <end position="15"/>
    </location>
</feature>
<sequence>MASHLRTKGKKRTHPPHGSEPPGTIAVTPRSGEFDSKGACAFVGLQIGVILLAFLVGREGRWAFGLRATLSMSVSVSDQMDVEASDHDPAEQAERRKLDTTVLPSESILGLAAAYHFLAYYLFVLHLTLSCLDVAAIGWVYWGLLGISVGWFGLWPPLIAACCLVLEW</sequence>
<protein>
    <submittedName>
        <fullName evidence="3">Uncharacterized protein</fullName>
    </submittedName>
</protein>
<keyword evidence="2" id="KW-1133">Transmembrane helix</keyword>
<evidence type="ECO:0000256" key="1">
    <source>
        <dbReference type="SAM" id="MobiDB-lite"/>
    </source>
</evidence>
<dbReference type="KEGG" id="pchm:VFPPC_17867"/>
<dbReference type="GeneID" id="33936771"/>
<feature type="transmembrane region" description="Helical" evidence="2">
    <location>
        <begin position="118"/>
        <end position="142"/>
    </location>
</feature>
<dbReference type="Proteomes" id="UP000078397">
    <property type="component" value="Unassembled WGS sequence"/>
</dbReference>
<keyword evidence="2" id="KW-0472">Membrane</keyword>
<feature type="region of interest" description="Disordered" evidence="1">
    <location>
        <begin position="1"/>
        <end position="29"/>
    </location>
</feature>
<keyword evidence="2" id="KW-0812">Transmembrane</keyword>
<evidence type="ECO:0000256" key="2">
    <source>
        <dbReference type="SAM" id="Phobius"/>
    </source>
</evidence>
<evidence type="ECO:0000313" key="4">
    <source>
        <dbReference type="Proteomes" id="UP000078397"/>
    </source>
</evidence>
<dbReference type="AlphaFoldDB" id="A0A219AQ68"/>
<name>A0A219AQ68_METCM</name>
<gene>
    <name evidence="3" type="ORF">VFPPC_17867</name>
</gene>
<dbReference type="EMBL" id="LSBJ02000004">
    <property type="protein sequence ID" value="OWT42940.1"/>
    <property type="molecule type" value="Genomic_DNA"/>
</dbReference>
<keyword evidence="4" id="KW-1185">Reference proteome</keyword>